<sequence length="152" mass="17204">MRPWSSRICLLQSTMSSRVSHEMTFRRKTDRQNKSSSIRVRTGPALFSTREAGQSSQQVLVSTSKDQGARPMADKCYRMKRDAHAGHTCKVGWLAIIPTGYRARREKKPQSPNQAPALPHGDPAWVGRVPRLLRTAMSDLIKYRSDKAGRIR</sequence>
<evidence type="ECO:0000313" key="2">
    <source>
        <dbReference type="EMBL" id="OJJ01813.1"/>
    </source>
</evidence>
<dbReference type="GeneID" id="63731284"/>
<feature type="compositionally biased region" description="Basic and acidic residues" evidence="1">
    <location>
        <begin position="21"/>
        <end position="33"/>
    </location>
</feature>
<dbReference type="VEuPathDB" id="FungiDB:ASPVEDRAFT_651446"/>
<dbReference type="RefSeq" id="XP_040667575.1">
    <property type="nucleotide sequence ID" value="XM_040815773.1"/>
</dbReference>
<keyword evidence="3" id="KW-1185">Reference proteome</keyword>
<protein>
    <submittedName>
        <fullName evidence="2">Uncharacterized protein</fullName>
    </submittedName>
</protein>
<proteinExistence type="predicted"/>
<feature type="region of interest" description="Disordered" evidence="1">
    <location>
        <begin position="21"/>
        <end position="71"/>
    </location>
</feature>
<feature type="region of interest" description="Disordered" evidence="1">
    <location>
        <begin position="104"/>
        <end position="125"/>
    </location>
</feature>
<name>A0A1L9PK03_ASPVE</name>
<gene>
    <name evidence="2" type="ORF">ASPVEDRAFT_651446</name>
</gene>
<reference evidence="3" key="1">
    <citation type="journal article" date="2017" name="Genome Biol.">
        <title>Comparative genomics reveals high biological diversity and specific adaptations in the industrially and medically important fungal genus Aspergillus.</title>
        <authorList>
            <person name="de Vries R.P."/>
            <person name="Riley R."/>
            <person name="Wiebenga A."/>
            <person name="Aguilar-Osorio G."/>
            <person name="Amillis S."/>
            <person name="Uchima C.A."/>
            <person name="Anderluh G."/>
            <person name="Asadollahi M."/>
            <person name="Askin M."/>
            <person name="Barry K."/>
            <person name="Battaglia E."/>
            <person name="Bayram O."/>
            <person name="Benocci T."/>
            <person name="Braus-Stromeyer S.A."/>
            <person name="Caldana C."/>
            <person name="Canovas D."/>
            <person name="Cerqueira G.C."/>
            <person name="Chen F."/>
            <person name="Chen W."/>
            <person name="Choi C."/>
            <person name="Clum A."/>
            <person name="Dos Santos R.A."/>
            <person name="Damasio A.R."/>
            <person name="Diallinas G."/>
            <person name="Emri T."/>
            <person name="Fekete E."/>
            <person name="Flipphi M."/>
            <person name="Freyberg S."/>
            <person name="Gallo A."/>
            <person name="Gournas C."/>
            <person name="Habgood R."/>
            <person name="Hainaut M."/>
            <person name="Harispe M.L."/>
            <person name="Henrissat B."/>
            <person name="Hilden K.S."/>
            <person name="Hope R."/>
            <person name="Hossain A."/>
            <person name="Karabika E."/>
            <person name="Karaffa L."/>
            <person name="Karanyi Z."/>
            <person name="Krasevec N."/>
            <person name="Kuo A."/>
            <person name="Kusch H."/>
            <person name="LaButti K."/>
            <person name="Lagendijk E.L."/>
            <person name="Lapidus A."/>
            <person name="Levasseur A."/>
            <person name="Lindquist E."/>
            <person name="Lipzen A."/>
            <person name="Logrieco A.F."/>
            <person name="MacCabe A."/>
            <person name="Maekelae M.R."/>
            <person name="Malavazi I."/>
            <person name="Melin P."/>
            <person name="Meyer V."/>
            <person name="Mielnichuk N."/>
            <person name="Miskei M."/>
            <person name="Molnar A.P."/>
            <person name="Mule G."/>
            <person name="Ngan C.Y."/>
            <person name="Orejas M."/>
            <person name="Orosz E."/>
            <person name="Ouedraogo J.P."/>
            <person name="Overkamp K.M."/>
            <person name="Park H.-S."/>
            <person name="Perrone G."/>
            <person name="Piumi F."/>
            <person name="Punt P.J."/>
            <person name="Ram A.F."/>
            <person name="Ramon A."/>
            <person name="Rauscher S."/>
            <person name="Record E."/>
            <person name="Riano-Pachon D.M."/>
            <person name="Robert V."/>
            <person name="Roehrig J."/>
            <person name="Ruller R."/>
            <person name="Salamov A."/>
            <person name="Salih N.S."/>
            <person name="Samson R.A."/>
            <person name="Sandor E."/>
            <person name="Sanguinetti M."/>
            <person name="Schuetze T."/>
            <person name="Sepcic K."/>
            <person name="Shelest E."/>
            <person name="Sherlock G."/>
            <person name="Sophianopoulou V."/>
            <person name="Squina F.M."/>
            <person name="Sun H."/>
            <person name="Susca A."/>
            <person name="Todd R.B."/>
            <person name="Tsang A."/>
            <person name="Unkles S.E."/>
            <person name="van de Wiele N."/>
            <person name="van Rossen-Uffink D."/>
            <person name="Oliveira J.V."/>
            <person name="Vesth T.C."/>
            <person name="Visser J."/>
            <person name="Yu J.-H."/>
            <person name="Zhou M."/>
            <person name="Andersen M.R."/>
            <person name="Archer D.B."/>
            <person name="Baker S.E."/>
            <person name="Benoit I."/>
            <person name="Brakhage A.A."/>
            <person name="Braus G.H."/>
            <person name="Fischer R."/>
            <person name="Frisvad J.C."/>
            <person name="Goldman G.H."/>
            <person name="Houbraken J."/>
            <person name="Oakley B."/>
            <person name="Pocsi I."/>
            <person name="Scazzocchio C."/>
            <person name="Seiboth B."/>
            <person name="vanKuyk P.A."/>
            <person name="Wortman J."/>
            <person name="Dyer P.S."/>
            <person name="Grigoriev I.V."/>
        </authorList>
    </citation>
    <scope>NUCLEOTIDE SEQUENCE [LARGE SCALE GENOMIC DNA]</scope>
    <source>
        <strain evidence="3">CBS 583.65</strain>
    </source>
</reference>
<dbReference type="Proteomes" id="UP000184073">
    <property type="component" value="Unassembled WGS sequence"/>
</dbReference>
<evidence type="ECO:0000313" key="3">
    <source>
        <dbReference type="Proteomes" id="UP000184073"/>
    </source>
</evidence>
<feature type="compositionally biased region" description="Polar residues" evidence="1">
    <location>
        <begin position="51"/>
        <end position="66"/>
    </location>
</feature>
<evidence type="ECO:0000256" key="1">
    <source>
        <dbReference type="SAM" id="MobiDB-lite"/>
    </source>
</evidence>
<accession>A0A1L9PK03</accession>
<dbReference type="EMBL" id="KV878128">
    <property type="protein sequence ID" value="OJJ01813.1"/>
    <property type="molecule type" value="Genomic_DNA"/>
</dbReference>
<dbReference type="AlphaFoldDB" id="A0A1L9PK03"/>
<organism evidence="2 3">
    <name type="scientific">Aspergillus versicolor CBS 583.65</name>
    <dbReference type="NCBI Taxonomy" id="1036611"/>
    <lineage>
        <taxon>Eukaryota</taxon>
        <taxon>Fungi</taxon>
        <taxon>Dikarya</taxon>
        <taxon>Ascomycota</taxon>
        <taxon>Pezizomycotina</taxon>
        <taxon>Eurotiomycetes</taxon>
        <taxon>Eurotiomycetidae</taxon>
        <taxon>Eurotiales</taxon>
        <taxon>Aspergillaceae</taxon>
        <taxon>Aspergillus</taxon>
        <taxon>Aspergillus subgen. Nidulantes</taxon>
    </lineage>
</organism>